<dbReference type="Proteomes" id="UP000193642">
    <property type="component" value="Unassembled WGS sequence"/>
</dbReference>
<evidence type="ECO:0000256" key="2">
    <source>
        <dbReference type="SAM" id="Phobius"/>
    </source>
</evidence>
<dbReference type="InterPro" id="IPR052633">
    <property type="entry name" value="GRAM_domain_protein_2B"/>
</dbReference>
<gene>
    <name evidence="4" type="ORF">BCR33DRAFT_720057</name>
</gene>
<reference evidence="4 5" key="1">
    <citation type="submission" date="2016-07" db="EMBL/GenBank/DDBJ databases">
        <title>Pervasive Adenine N6-methylation of Active Genes in Fungi.</title>
        <authorList>
            <consortium name="DOE Joint Genome Institute"/>
            <person name="Mondo S.J."/>
            <person name="Dannebaum R.O."/>
            <person name="Kuo R.C."/>
            <person name="Labutti K."/>
            <person name="Haridas S."/>
            <person name="Kuo A."/>
            <person name="Salamov A."/>
            <person name="Ahrendt S.R."/>
            <person name="Lipzen A."/>
            <person name="Sullivan W."/>
            <person name="Andreopoulos W.B."/>
            <person name="Clum A."/>
            <person name="Lindquist E."/>
            <person name="Daum C."/>
            <person name="Ramamoorthy G.K."/>
            <person name="Gryganskyi A."/>
            <person name="Culley D."/>
            <person name="Magnuson J.K."/>
            <person name="James T.Y."/>
            <person name="O'Malley M.A."/>
            <person name="Stajich J.E."/>
            <person name="Spatafora J.W."/>
            <person name="Visel A."/>
            <person name="Grigoriev I.V."/>
        </authorList>
    </citation>
    <scope>NUCLEOTIDE SEQUENCE [LARGE SCALE GENOMIC DNA]</scope>
    <source>
        <strain evidence="4 5">JEL800</strain>
    </source>
</reference>
<dbReference type="PANTHER" id="PTHR46645">
    <property type="entry name" value="GRAM DOMAIN-CONTAINING PROTEIN 2B-RELATED"/>
    <property type="match status" value="1"/>
</dbReference>
<feature type="region of interest" description="Disordered" evidence="1">
    <location>
        <begin position="416"/>
        <end position="435"/>
    </location>
</feature>
<keyword evidence="2" id="KW-0812">Transmembrane</keyword>
<evidence type="ECO:0000259" key="3">
    <source>
        <dbReference type="Pfam" id="PF02893"/>
    </source>
</evidence>
<dbReference type="AlphaFoldDB" id="A0A1Y2BY59"/>
<dbReference type="InterPro" id="IPR004182">
    <property type="entry name" value="GRAM"/>
</dbReference>
<feature type="transmembrane region" description="Helical" evidence="2">
    <location>
        <begin position="529"/>
        <end position="551"/>
    </location>
</feature>
<dbReference type="OrthoDB" id="2162691at2759"/>
<dbReference type="EMBL" id="MCGO01000039">
    <property type="protein sequence ID" value="ORY39604.1"/>
    <property type="molecule type" value="Genomic_DNA"/>
</dbReference>
<organism evidence="4 5">
    <name type="scientific">Rhizoclosmatium globosum</name>
    <dbReference type="NCBI Taxonomy" id="329046"/>
    <lineage>
        <taxon>Eukaryota</taxon>
        <taxon>Fungi</taxon>
        <taxon>Fungi incertae sedis</taxon>
        <taxon>Chytridiomycota</taxon>
        <taxon>Chytridiomycota incertae sedis</taxon>
        <taxon>Chytridiomycetes</taxon>
        <taxon>Chytridiales</taxon>
        <taxon>Chytriomycetaceae</taxon>
        <taxon>Rhizoclosmatium</taxon>
    </lineage>
</organism>
<dbReference type="Gene3D" id="2.30.29.30">
    <property type="entry name" value="Pleckstrin-homology domain (PH domain)/Phosphotyrosine-binding domain (PTB)"/>
    <property type="match status" value="1"/>
</dbReference>
<feature type="domain" description="GRAM" evidence="3">
    <location>
        <begin position="15"/>
        <end position="111"/>
    </location>
</feature>
<evidence type="ECO:0000313" key="5">
    <source>
        <dbReference type="Proteomes" id="UP000193642"/>
    </source>
</evidence>
<keyword evidence="5" id="KW-1185">Reference proteome</keyword>
<dbReference type="InterPro" id="IPR011993">
    <property type="entry name" value="PH-like_dom_sf"/>
</dbReference>
<comment type="caution">
    <text evidence="4">The sequence shown here is derived from an EMBL/GenBank/DDBJ whole genome shotgun (WGS) entry which is preliminary data.</text>
</comment>
<protein>
    <recommendedName>
        <fullName evidence="3">GRAM domain-containing protein</fullName>
    </recommendedName>
</protein>
<evidence type="ECO:0000313" key="4">
    <source>
        <dbReference type="EMBL" id="ORY39604.1"/>
    </source>
</evidence>
<accession>A0A1Y2BY59</accession>
<dbReference type="Pfam" id="PF02893">
    <property type="entry name" value="GRAM"/>
    <property type="match status" value="1"/>
</dbReference>
<sequence length="565" mass="62728">MGTDSGANCLPPGGIEEFMCGFQTKTKPSFSIQGRLRITSTAVLFYANILGILKEEIEIKLVDIVGVQKCKTALIFPTAIKIRTLSNSYTFNSFLNRDQCHNLLLNVLKEALDKAKLADESPLSTSDLRRLAFNPNMYSTSVFGLPSKRRKSIDTLMQLEIISGVKSNKSSVKESANAPLQPKFIDAMDPNPPQIVVSECNTAPNSKANSFKDNHSHKAPSFKETLTRAFKFDWVTHDKSPPHEPETQGVESFDGFIQSGGLFNGGVSVQTILQDQPSRRESVATNETNNSSWWWGTIKSTASSIRSPPVAKLKRHPFWSLNTPTDLNLLRRRGSVLKLRKEQQERSFVHQNSDDTLYVATTPENDVSSPQHEIQEVQDPKLESGSYFTVPGSLPRMKVVSSPYSSLSRLKVPLKEESESDYGKYTDSPTDTRSPTITRAAMLVKPRKVLRNNSGSTTDRISRNAIASGSKLRRRSRSSGRNGAYKEAQAFLEAEEKKQVETTIVTNEVSEVVEEEGLREFIRKQAGSLGVIAALVVFCFCLLFGSLSLLYKVNTVLTQLESFSP</sequence>
<name>A0A1Y2BY59_9FUNG</name>
<keyword evidence="2" id="KW-1133">Transmembrane helix</keyword>
<proteinExistence type="predicted"/>
<dbReference type="STRING" id="329046.A0A1Y2BY59"/>
<keyword evidence="2" id="KW-0472">Membrane</keyword>
<evidence type="ECO:0000256" key="1">
    <source>
        <dbReference type="SAM" id="MobiDB-lite"/>
    </source>
</evidence>